<dbReference type="InterPro" id="IPR003018">
    <property type="entry name" value="GAF"/>
</dbReference>
<keyword evidence="3" id="KW-0862">Zinc</keyword>
<keyword evidence="6" id="KW-1133">Transmembrane helix</keyword>
<evidence type="ECO:0000256" key="6">
    <source>
        <dbReference type="SAM" id="Phobius"/>
    </source>
</evidence>
<evidence type="ECO:0000313" key="11">
    <source>
        <dbReference type="Proteomes" id="UP000284657"/>
    </source>
</evidence>
<dbReference type="PANTHER" id="PTHR43102">
    <property type="entry name" value="SLR1143 PROTEIN"/>
    <property type="match status" value="1"/>
</dbReference>
<dbReference type="InterPro" id="IPR013083">
    <property type="entry name" value="Znf_RING/FYVE/PHD"/>
</dbReference>
<dbReference type="SUPFAM" id="SSF57903">
    <property type="entry name" value="FYVE/PHD zinc finger"/>
    <property type="match status" value="2"/>
</dbReference>
<accession>A0A3F2RKI8</accession>
<feature type="compositionally biased region" description="Polar residues" evidence="5">
    <location>
        <begin position="1016"/>
        <end position="1025"/>
    </location>
</feature>
<name>A0A3F2RKI8_9STRA</name>
<dbReference type="EMBL" id="MBDO02000233">
    <property type="protein sequence ID" value="RLN59198.1"/>
    <property type="molecule type" value="Genomic_DNA"/>
</dbReference>
<feature type="region of interest" description="Disordered" evidence="5">
    <location>
        <begin position="1"/>
        <end position="25"/>
    </location>
</feature>
<proteinExistence type="predicted"/>
<feature type="region of interest" description="Disordered" evidence="5">
    <location>
        <begin position="387"/>
        <end position="417"/>
    </location>
</feature>
<feature type="compositionally biased region" description="Polar residues" evidence="5">
    <location>
        <begin position="1"/>
        <end position="14"/>
    </location>
</feature>
<feature type="transmembrane region" description="Helical" evidence="6">
    <location>
        <begin position="1221"/>
        <end position="1242"/>
    </location>
</feature>
<dbReference type="Gene3D" id="3.30.40.10">
    <property type="entry name" value="Zinc/RING finger domain, C3HC4 (zinc finger)"/>
    <property type="match status" value="2"/>
</dbReference>
<evidence type="ECO:0000259" key="7">
    <source>
        <dbReference type="PROSITE" id="PS50178"/>
    </source>
</evidence>
<feature type="region of interest" description="Disordered" evidence="5">
    <location>
        <begin position="1016"/>
        <end position="1042"/>
    </location>
</feature>
<evidence type="ECO:0000313" key="10">
    <source>
        <dbReference type="Proteomes" id="UP000277300"/>
    </source>
</evidence>
<keyword evidence="1" id="KW-0479">Metal-binding</keyword>
<protein>
    <recommendedName>
        <fullName evidence="7">FYVE-type domain-containing protein</fullName>
    </recommendedName>
</protein>
<comment type="caution">
    <text evidence="9">The sequence shown here is derived from an EMBL/GenBank/DDBJ whole genome shotgun (WGS) entry which is preliminary data.</text>
</comment>
<dbReference type="OrthoDB" id="303614at2759"/>
<dbReference type="Gene3D" id="3.30.450.40">
    <property type="match status" value="2"/>
</dbReference>
<feature type="region of interest" description="Disordered" evidence="5">
    <location>
        <begin position="784"/>
        <end position="808"/>
    </location>
</feature>
<organism evidence="9 10">
    <name type="scientific">Phytophthora kernoviae</name>
    <dbReference type="NCBI Taxonomy" id="325452"/>
    <lineage>
        <taxon>Eukaryota</taxon>
        <taxon>Sar</taxon>
        <taxon>Stramenopiles</taxon>
        <taxon>Oomycota</taxon>
        <taxon>Peronosporomycetes</taxon>
        <taxon>Peronosporales</taxon>
        <taxon>Peronosporaceae</taxon>
        <taxon>Phytophthora</taxon>
    </lineage>
</organism>
<feature type="compositionally biased region" description="Low complexity" evidence="5">
    <location>
        <begin position="1071"/>
        <end position="1086"/>
    </location>
</feature>
<sequence>MFRRNNSTNDSRASTGGGGNSSSRAFAEQVARQYEVPRAMTKERVKEFAQLAEQRTNQLIRLVTDDDQGVAGSVASTTVLRQQKENFEVYEMHDEKDELLIMKGVVRLQNTTCDEVMALMSGRTAMEVDAFLQDLLGAQYAAGQALHYTDVSVNEMEPAPEPNTPGTPQTPSGSKPTNSSLMVQWMALNDVHPQAPLREFFFMRYNQTFTNGNGGSSPLGGGASYGVSVFESIELPRCGPIFSQTHMQRQAFHKCGFLVEASDDKNSTTTRVTLFVTAPYRAPSLEQDRAWLLRLAGCVRLIPSAIVNRRIRRNQIRDRRNWHYRDTCSVCNGAFSMFTRRAHHCRICGAAVCSKCSAIRKDAQRSKFGGSTRVCMACLNGDQNGPNGASSTYDARSSSSGGAASSSRGSDGESFGTSSHVTLEEALAAFTIEPTLAANHVPVSPSSTSGSGRSEDDGNIYANTSFDYELTFNLGNPWPDAPRTSTEKERTEIIKRLNLSEDFAKTVLRDLLDLARTTMNCPVAALSVVTKSTSLFVATIGLVGDQVPRDVGLDGHVLMSHDPLVSLDCRKDIRYTKNPLALAMGVQFFVGIPLIMKDTGVVVGAICLGDTKARKKVKGSDIRTLQVIAARIVDKTDAHNNDMTENRPEGVRLLGFADQVARQYEVPRIMTKSRIQELAQFGEKRANQLIRWVSDDDQGVAGSAASGAVLRQQKENFEVYEMHDDKDDLLVMKGVVRLQNTSCDEVLALLSGRTAVEEDAFLQDLLGAQYAAGQALHYTDVNVEEAEPTPEPGTPGTPQSPRGSRPTKSSLMVEWLALNDVHPQAPLREFFYMRFNQSFSNGNGGNNPLGGGASYGVSVLESLDLPRCGPIFSQAHMQRQPLHKCGFVVEASEEKNSRTTRVSLFVTAPYRAPSLEQDRAWLLRLAGCVRLIPSAIVNRRIRRNQLRDRRTWHFRDSCSVCNGNFSMFTRRAHHCRICGAAVCSKCSAIRKEAQRFKFGGSTRVCMACLNGDQNGAKGTSSTYDNRSGVSRSSASESSRSDSECFGTSAHVTLEEALAGFTIEPTLAANRSPDSPSNASTSSVSMSGEDDGDVYTNTPFSYELTFNKGNPWPDAPHTHTEKERVQRIQSLNLSEKFAKTILQDLLQLAATTVNCQVAALSVVTASTSLFVATLGLVGDQVPRDVGVDAHALMSEEPLVILDCRKDIRFAKNPLALSMGVQFFLGVPLVMTGTDVVVGAICIADTKARKKVKGSDLRALKLIATRIVEKMDAHNNEISKKAPEGVRLL</sequence>
<evidence type="ECO:0000256" key="5">
    <source>
        <dbReference type="SAM" id="MobiDB-lite"/>
    </source>
</evidence>
<dbReference type="Pfam" id="PF01363">
    <property type="entry name" value="FYVE"/>
    <property type="match status" value="2"/>
</dbReference>
<feature type="region of interest" description="Disordered" evidence="5">
    <location>
        <begin position="155"/>
        <end position="179"/>
    </location>
</feature>
<evidence type="ECO:0000256" key="3">
    <source>
        <dbReference type="ARBA" id="ARBA00022833"/>
    </source>
</evidence>
<dbReference type="InterPro" id="IPR029016">
    <property type="entry name" value="GAF-like_dom_sf"/>
</dbReference>
<keyword evidence="6" id="KW-0472">Membrane</keyword>
<dbReference type="InterPro" id="IPR000306">
    <property type="entry name" value="Znf_FYVE"/>
</dbReference>
<evidence type="ECO:0000313" key="9">
    <source>
        <dbReference type="EMBL" id="RLN59198.1"/>
    </source>
</evidence>
<evidence type="ECO:0000256" key="2">
    <source>
        <dbReference type="ARBA" id="ARBA00022771"/>
    </source>
</evidence>
<feature type="region of interest" description="Disordered" evidence="5">
    <location>
        <begin position="1065"/>
        <end position="1091"/>
    </location>
</feature>
<keyword evidence="2 4" id="KW-0863">Zinc-finger</keyword>
<feature type="compositionally biased region" description="Polar residues" evidence="5">
    <location>
        <begin position="799"/>
        <end position="808"/>
    </location>
</feature>
<evidence type="ECO:0000256" key="4">
    <source>
        <dbReference type="PROSITE-ProRule" id="PRU00091"/>
    </source>
</evidence>
<dbReference type="Proteomes" id="UP000284657">
    <property type="component" value="Unassembled WGS sequence"/>
</dbReference>
<feature type="domain" description="FYVE-type" evidence="7">
    <location>
        <begin position="952"/>
        <end position="1013"/>
    </location>
</feature>
<keyword evidence="6" id="KW-0812">Transmembrane</keyword>
<feature type="compositionally biased region" description="Polar residues" evidence="5">
    <location>
        <begin position="166"/>
        <end position="179"/>
    </location>
</feature>
<dbReference type="Pfam" id="PF01590">
    <property type="entry name" value="GAF"/>
    <property type="match status" value="2"/>
</dbReference>
<dbReference type="SUPFAM" id="SSF55781">
    <property type="entry name" value="GAF domain-like"/>
    <property type="match status" value="2"/>
</dbReference>
<dbReference type="InterPro" id="IPR011011">
    <property type="entry name" value="Znf_FYVE_PHD"/>
</dbReference>
<evidence type="ECO:0000256" key="1">
    <source>
        <dbReference type="ARBA" id="ARBA00022723"/>
    </source>
</evidence>
<feature type="compositionally biased region" description="Low complexity" evidence="5">
    <location>
        <begin position="390"/>
        <end position="409"/>
    </location>
</feature>
<feature type="compositionally biased region" description="Low complexity" evidence="5">
    <location>
        <begin position="1026"/>
        <end position="1037"/>
    </location>
</feature>
<evidence type="ECO:0000313" key="8">
    <source>
        <dbReference type="EMBL" id="RLN47279.1"/>
    </source>
</evidence>
<dbReference type="PANTHER" id="PTHR43102:SF2">
    <property type="entry name" value="GAF DOMAIN-CONTAINING PROTEIN"/>
    <property type="match status" value="1"/>
</dbReference>
<dbReference type="GO" id="GO:0008270">
    <property type="term" value="F:zinc ion binding"/>
    <property type="evidence" value="ECO:0007669"/>
    <property type="project" value="UniProtKB-KW"/>
</dbReference>
<dbReference type="PROSITE" id="PS50178">
    <property type="entry name" value="ZF_FYVE"/>
    <property type="match status" value="2"/>
</dbReference>
<dbReference type="CDD" id="cd00065">
    <property type="entry name" value="FYVE_like_SF"/>
    <property type="match status" value="2"/>
</dbReference>
<dbReference type="Proteomes" id="UP000277300">
    <property type="component" value="Unassembled WGS sequence"/>
</dbReference>
<gene>
    <name evidence="8" type="ORF">BBJ29_003724</name>
    <name evidence="9" type="ORF">BBP00_00006644</name>
</gene>
<reference evidence="10 11" key="1">
    <citation type="submission" date="2018-07" db="EMBL/GenBank/DDBJ databases">
        <title>Genome sequencing of oomycete isolates from Chile give support for New Zealand origin for Phytophthora kernoviae and make available the first Nothophytophthora sp. genome.</title>
        <authorList>
            <person name="Studholme D.J."/>
            <person name="Sanfuentes E."/>
            <person name="Panda P."/>
            <person name="Hill R."/>
            <person name="Sambles C."/>
            <person name="Grant M."/>
            <person name="Williams N.M."/>
            <person name="Mcdougal R.L."/>
        </authorList>
    </citation>
    <scope>NUCLEOTIDE SEQUENCE [LARGE SCALE GENOMIC DNA]</scope>
    <source>
        <strain evidence="9">Chile6</strain>
        <strain evidence="8">Chile7</strain>
    </source>
</reference>
<feature type="domain" description="FYVE-type" evidence="7">
    <location>
        <begin position="322"/>
        <end position="383"/>
    </location>
</feature>
<dbReference type="SMART" id="SM00064">
    <property type="entry name" value="FYVE"/>
    <property type="match status" value="2"/>
</dbReference>
<dbReference type="InterPro" id="IPR017455">
    <property type="entry name" value="Znf_FYVE-rel"/>
</dbReference>
<dbReference type="EMBL" id="MBAD02002465">
    <property type="protein sequence ID" value="RLN47279.1"/>
    <property type="molecule type" value="Genomic_DNA"/>
</dbReference>